<sequence length="215" mass="22075">MCVSLTRSQPVPTNPGNTTSAFKTTLCLTSPTQIEVTAYGPLAARGSANTVSATTWVYPGKDLTAGNGILLEMPGLICQVINPPTHTVYNTGQTPSGALIIANVAMACGCPISDKKAGQICPGDSGSQPWLQGNFEVSAVISSGSGNSTSVPLTWDSVTGVPGRFTATLPSFTAGTYQMAVCAQQKSTGNTGVELSTFMVKPSSSGLDNSLTFIM</sequence>
<gene>
    <name evidence="1" type="ORF">QBC46DRAFT_390693</name>
</gene>
<reference evidence="2" key="1">
    <citation type="journal article" date="2023" name="Mol. Phylogenet. Evol.">
        <title>Genome-scale phylogeny and comparative genomics of the fungal order Sordariales.</title>
        <authorList>
            <person name="Hensen N."/>
            <person name="Bonometti L."/>
            <person name="Westerberg I."/>
            <person name="Brannstrom I.O."/>
            <person name="Guillou S."/>
            <person name="Cros-Aarteil S."/>
            <person name="Calhoun S."/>
            <person name="Haridas S."/>
            <person name="Kuo A."/>
            <person name="Mondo S."/>
            <person name="Pangilinan J."/>
            <person name="Riley R."/>
            <person name="LaButti K."/>
            <person name="Andreopoulos B."/>
            <person name="Lipzen A."/>
            <person name="Chen C."/>
            <person name="Yan M."/>
            <person name="Daum C."/>
            <person name="Ng V."/>
            <person name="Clum A."/>
            <person name="Steindorff A."/>
            <person name="Ohm R.A."/>
            <person name="Martin F."/>
            <person name="Silar P."/>
            <person name="Natvig D.O."/>
            <person name="Lalanne C."/>
            <person name="Gautier V."/>
            <person name="Ament-Velasquez S.L."/>
            <person name="Kruys A."/>
            <person name="Hutchinson M.I."/>
            <person name="Powell A.J."/>
            <person name="Barry K."/>
            <person name="Miller A.N."/>
            <person name="Grigoriev I.V."/>
            <person name="Debuchy R."/>
            <person name="Gladieux P."/>
            <person name="Hiltunen Thoren M."/>
            <person name="Johannesson H."/>
        </authorList>
    </citation>
    <scope>NUCLEOTIDE SEQUENCE [LARGE SCALE GENOMIC DNA]</scope>
    <source>
        <strain evidence="2">CBS 340.73</strain>
    </source>
</reference>
<dbReference type="EMBL" id="MU853834">
    <property type="protein sequence ID" value="KAK3938229.1"/>
    <property type="molecule type" value="Genomic_DNA"/>
</dbReference>
<proteinExistence type="predicted"/>
<name>A0AAN6N381_9PEZI</name>
<organism evidence="1 2">
    <name type="scientific">Diplogelasinospora grovesii</name>
    <dbReference type="NCBI Taxonomy" id="303347"/>
    <lineage>
        <taxon>Eukaryota</taxon>
        <taxon>Fungi</taxon>
        <taxon>Dikarya</taxon>
        <taxon>Ascomycota</taxon>
        <taxon>Pezizomycotina</taxon>
        <taxon>Sordariomycetes</taxon>
        <taxon>Sordariomycetidae</taxon>
        <taxon>Sordariales</taxon>
        <taxon>Diplogelasinosporaceae</taxon>
        <taxon>Diplogelasinospora</taxon>
    </lineage>
</organism>
<evidence type="ECO:0000313" key="2">
    <source>
        <dbReference type="Proteomes" id="UP001303473"/>
    </source>
</evidence>
<accession>A0AAN6N381</accession>
<dbReference type="Proteomes" id="UP001303473">
    <property type="component" value="Unassembled WGS sequence"/>
</dbReference>
<comment type="caution">
    <text evidence="1">The sequence shown here is derived from an EMBL/GenBank/DDBJ whole genome shotgun (WGS) entry which is preliminary data.</text>
</comment>
<keyword evidence="2" id="KW-1185">Reference proteome</keyword>
<protein>
    <submittedName>
        <fullName evidence="1">Uncharacterized protein</fullName>
    </submittedName>
</protein>
<evidence type="ECO:0000313" key="1">
    <source>
        <dbReference type="EMBL" id="KAK3938229.1"/>
    </source>
</evidence>
<dbReference type="AlphaFoldDB" id="A0AAN6N381"/>